<dbReference type="VEuPathDB" id="FungiDB:PGTG_22799"/>
<gene>
    <name evidence="2" type="ORF">PGTG_22799</name>
</gene>
<dbReference type="OrthoDB" id="10405334at2759"/>
<dbReference type="InParanoid" id="H6QVM8"/>
<dbReference type="EMBL" id="DS989979">
    <property type="protein sequence ID" value="EHS63415.1"/>
    <property type="molecule type" value="Genomic_DNA"/>
</dbReference>
<dbReference type="RefSeq" id="XP_003890870.1">
    <property type="nucleotide sequence ID" value="XM_003890821.1"/>
</dbReference>
<dbReference type="HOGENOM" id="CLU_2347730_0_0_1"/>
<dbReference type="Proteomes" id="UP000008783">
    <property type="component" value="Unassembled WGS sequence"/>
</dbReference>
<feature type="region of interest" description="Disordered" evidence="1">
    <location>
        <begin position="73"/>
        <end position="97"/>
    </location>
</feature>
<name>H6QVM8_PUCGT</name>
<evidence type="ECO:0000313" key="3">
    <source>
        <dbReference type="Proteomes" id="UP000008783"/>
    </source>
</evidence>
<accession>H6QVM8</accession>
<organism evidence="2 3">
    <name type="scientific">Puccinia graminis f. sp. tritici (strain CRL 75-36-700-3 / race SCCL)</name>
    <name type="common">Black stem rust fungus</name>
    <dbReference type="NCBI Taxonomy" id="418459"/>
    <lineage>
        <taxon>Eukaryota</taxon>
        <taxon>Fungi</taxon>
        <taxon>Dikarya</taxon>
        <taxon>Basidiomycota</taxon>
        <taxon>Pucciniomycotina</taxon>
        <taxon>Pucciniomycetes</taxon>
        <taxon>Pucciniales</taxon>
        <taxon>Pucciniaceae</taxon>
        <taxon>Puccinia</taxon>
    </lineage>
</organism>
<evidence type="ECO:0000256" key="1">
    <source>
        <dbReference type="SAM" id="MobiDB-lite"/>
    </source>
</evidence>
<feature type="compositionally biased region" description="Polar residues" evidence="1">
    <location>
        <begin position="79"/>
        <end position="97"/>
    </location>
</feature>
<dbReference type="AlphaFoldDB" id="H6QVM8"/>
<proteinExistence type="predicted"/>
<keyword evidence="3" id="KW-1185">Reference proteome</keyword>
<sequence length="97" mass="10394">MGSAQALIHRGRNLENAGYPRDGTGPEPSPLSVRLPLVVHILTGCFVADTGMTSRRIHPMGVFPHRRWPEDAPRLPAVSTANTCNQAPQGNPCVSQG</sequence>
<dbReference type="GeneID" id="13541076"/>
<evidence type="ECO:0000313" key="2">
    <source>
        <dbReference type="EMBL" id="EHS63415.1"/>
    </source>
</evidence>
<reference evidence="3" key="1">
    <citation type="journal article" date="2011" name="Proc. Natl. Acad. Sci. U.S.A.">
        <title>Obligate biotrophy features unraveled by the genomic analysis of rust fungi.</title>
        <authorList>
            <person name="Duplessis S."/>
            <person name="Cuomo C.A."/>
            <person name="Lin Y.-C."/>
            <person name="Aerts A."/>
            <person name="Tisserant E."/>
            <person name="Veneault-Fourrey C."/>
            <person name="Joly D.L."/>
            <person name="Hacquard S."/>
            <person name="Amselem J."/>
            <person name="Cantarel B.L."/>
            <person name="Chiu R."/>
            <person name="Coutinho P.M."/>
            <person name="Feau N."/>
            <person name="Field M."/>
            <person name="Frey P."/>
            <person name="Gelhaye E."/>
            <person name="Goldberg J."/>
            <person name="Grabherr M.G."/>
            <person name="Kodira C.D."/>
            <person name="Kohler A."/>
            <person name="Kuees U."/>
            <person name="Lindquist E.A."/>
            <person name="Lucas S.M."/>
            <person name="Mago R."/>
            <person name="Mauceli E."/>
            <person name="Morin E."/>
            <person name="Murat C."/>
            <person name="Pangilinan J.L."/>
            <person name="Park R."/>
            <person name="Pearson M."/>
            <person name="Quesneville H."/>
            <person name="Rouhier N."/>
            <person name="Sakthikumar S."/>
            <person name="Salamov A.A."/>
            <person name="Schmutz J."/>
            <person name="Selles B."/>
            <person name="Shapiro H."/>
            <person name="Tanguay P."/>
            <person name="Tuskan G.A."/>
            <person name="Henrissat B."/>
            <person name="Van de Peer Y."/>
            <person name="Rouze P."/>
            <person name="Ellis J.G."/>
            <person name="Dodds P.N."/>
            <person name="Schein J.E."/>
            <person name="Zhong S."/>
            <person name="Hamelin R.C."/>
            <person name="Grigoriev I.V."/>
            <person name="Szabo L.J."/>
            <person name="Martin F."/>
        </authorList>
    </citation>
    <scope>NUCLEOTIDE SEQUENCE [LARGE SCALE GENOMIC DNA]</scope>
    <source>
        <strain evidence="3">CRL 75-36-700-3 / race SCCL</strain>
    </source>
</reference>
<protein>
    <submittedName>
        <fullName evidence="2">Uncharacterized protein</fullName>
    </submittedName>
</protein>
<feature type="region of interest" description="Disordered" evidence="1">
    <location>
        <begin position="1"/>
        <end position="31"/>
    </location>
</feature>
<dbReference type="KEGG" id="pgr:PGTG_22799"/>